<dbReference type="InterPro" id="IPR027417">
    <property type="entry name" value="P-loop_NTPase"/>
</dbReference>
<dbReference type="Pfam" id="PF00270">
    <property type="entry name" value="DEAD"/>
    <property type="match status" value="1"/>
</dbReference>
<feature type="domain" description="DEAD-box RNA helicase Q" evidence="14">
    <location>
        <begin position="82"/>
        <end position="110"/>
    </location>
</feature>
<feature type="short sequence motif" description="Q motif" evidence="9">
    <location>
        <begin position="82"/>
        <end position="110"/>
    </location>
</feature>
<dbReference type="InterPro" id="IPR001650">
    <property type="entry name" value="Helicase_C-like"/>
</dbReference>
<evidence type="ECO:0000313" key="16">
    <source>
        <dbReference type="Proteomes" id="UP001363622"/>
    </source>
</evidence>
<keyword evidence="2" id="KW-0690">Ribosome biogenesis</keyword>
<keyword evidence="3 10" id="KW-0547">Nucleotide-binding</keyword>
<protein>
    <submittedName>
        <fullName evidence="15">ATP-dependent RNA helicase DBP8</fullName>
    </submittedName>
</protein>
<keyword evidence="8" id="KW-0539">Nucleus</keyword>
<feature type="region of interest" description="Disordered" evidence="11">
    <location>
        <begin position="1"/>
        <end position="75"/>
    </location>
</feature>
<keyword evidence="5 10" id="KW-0347">Helicase</keyword>
<name>A0ABR1L0P5_9PEZI</name>
<comment type="caution">
    <text evidence="15">The sequence shown here is derived from an EMBL/GenBank/DDBJ whole genome shotgun (WGS) entry which is preliminary data.</text>
</comment>
<evidence type="ECO:0000256" key="10">
    <source>
        <dbReference type="RuleBase" id="RU000492"/>
    </source>
</evidence>
<dbReference type="SMART" id="SM00487">
    <property type="entry name" value="DEXDc"/>
    <property type="match status" value="1"/>
</dbReference>
<evidence type="ECO:0000259" key="14">
    <source>
        <dbReference type="PROSITE" id="PS51195"/>
    </source>
</evidence>
<keyword evidence="4 10" id="KW-0378">Hydrolase</keyword>
<dbReference type="Pfam" id="PF00271">
    <property type="entry name" value="Helicase_C"/>
    <property type="match status" value="1"/>
</dbReference>
<dbReference type="InterPro" id="IPR011545">
    <property type="entry name" value="DEAD/DEAH_box_helicase_dom"/>
</dbReference>
<reference evidence="15 16" key="1">
    <citation type="submission" date="2024-04" db="EMBL/GenBank/DDBJ databases">
        <title>Phyllosticta paracitricarpa is synonymous to the EU quarantine fungus P. citricarpa based on phylogenomic analyses.</title>
        <authorList>
            <consortium name="Lawrence Berkeley National Laboratory"/>
            <person name="Van Ingen-Buijs V.A."/>
            <person name="Van Westerhoven A.C."/>
            <person name="Haridas S."/>
            <person name="Skiadas P."/>
            <person name="Martin F."/>
            <person name="Groenewald J.Z."/>
            <person name="Crous P.W."/>
            <person name="Seidl M.F."/>
        </authorList>
    </citation>
    <scope>NUCLEOTIDE SEQUENCE [LARGE SCALE GENOMIC DNA]</scope>
    <source>
        <strain evidence="15 16">CBS 123371</strain>
    </source>
</reference>
<evidence type="ECO:0000256" key="8">
    <source>
        <dbReference type="ARBA" id="ARBA00023242"/>
    </source>
</evidence>
<dbReference type="PROSITE" id="PS51194">
    <property type="entry name" value="HELICASE_CTER"/>
    <property type="match status" value="1"/>
</dbReference>
<evidence type="ECO:0000259" key="12">
    <source>
        <dbReference type="PROSITE" id="PS51192"/>
    </source>
</evidence>
<dbReference type="EMBL" id="JBBPHU010000001">
    <property type="protein sequence ID" value="KAK7523994.1"/>
    <property type="molecule type" value="Genomic_DNA"/>
</dbReference>
<dbReference type="PANTHER" id="PTHR47959">
    <property type="entry name" value="ATP-DEPENDENT RNA HELICASE RHLE-RELATED"/>
    <property type="match status" value="1"/>
</dbReference>
<comment type="subcellular location">
    <subcellularLocation>
        <location evidence="1">Nucleus</location>
    </subcellularLocation>
</comment>
<evidence type="ECO:0000256" key="5">
    <source>
        <dbReference type="ARBA" id="ARBA00022806"/>
    </source>
</evidence>
<dbReference type="PROSITE" id="PS00039">
    <property type="entry name" value="DEAD_ATP_HELICASE"/>
    <property type="match status" value="1"/>
</dbReference>
<evidence type="ECO:0000256" key="2">
    <source>
        <dbReference type="ARBA" id="ARBA00022517"/>
    </source>
</evidence>
<keyword evidence="6 10" id="KW-0067">ATP-binding</keyword>
<evidence type="ECO:0000256" key="3">
    <source>
        <dbReference type="ARBA" id="ARBA00022741"/>
    </source>
</evidence>
<feature type="domain" description="Helicase ATP-binding" evidence="12">
    <location>
        <begin position="113"/>
        <end position="292"/>
    </location>
</feature>
<evidence type="ECO:0000313" key="15">
    <source>
        <dbReference type="EMBL" id="KAK7523994.1"/>
    </source>
</evidence>
<dbReference type="CDD" id="cd17955">
    <property type="entry name" value="DEADc_DDX49"/>
    <property type="match status" value="1"/>
</dbReference>
<keyword evidence="7" id="KW-0694">RNA-binding</keyword>
<evidence type="ECO:0000256" key="6">
    <source>
        <dbReference type="ARBA" id="ARBA00022840"/>
    </source>
</evidence>
<dbReference type="Proteomes" id="UP001363622">
    <property type="component" value="Unassembled WGS sequence"/>
</dbReference>
<organism evidence="15 16">
    <name type="scientific">Phyllosticta citriasiana</name>
    <dbReference type="NCBI Taxonomy" id="595635"/>
    <lineage>
        <taxon>Eukaryota</taxon>
        <taxon>Fungi</taxon>
        <taxon>Dikarya</taxon>
        <taxon>Ascomycota</taxon>
        <taxon>Pezizomycotina</taxon>
        <taxon>Dothideomycetes</taxon>
        <taxon>Dothideomycetes incertae sedis</taxon>
        <taxon>Botryosphaeriales</taxon>
        <taxon>Phyllostictaceae</taxon>
        <taxon>Phyllosticta</taxon>
    </lineage>
</organism>
<feature type="domain" description="Helicase C-terminal" evidence="13">
    <location>
        <begin position="324"/>
        <end position="475"/>
    </location>
</feature>
<dbReference type="CDD" id="cd18787">
    <property type="entry name" value="SF2_C_DEAD"/>
    <property type="match status" value="1"/>
</dbReference>
<evidence type="ECO:0000259" key="13">
    <source>
        <dbReference type="PROSITE" id="PS51194"/>
    </source>
</evidence>
<evidence type="ECO:0000256" key="7">
    <source>
        <dbReference type="ARBA" id="ARBA00022884"/>
    </source>
</evidence>
<evidence type="ECO:0000256" key="9">
    <source>
        <dbReference type="PROSITE-ProRule" id="PRU00552"/>
    </source>
</evidence>
<evidence type="ECO:0000256" key="11">
    <source>
        <dbReference type="SAM" id="MobiDB-lite"/>
    </source>
</evidence>
<gene>
    <name evidence="15" type="ORF">IWZ03DRAFT_304743</name>
</gene>
<dbReference type="InterPro" id="IPR050079">
    <property type="entry name" value="DEAD_box_RNA_helicase"/>
</dbReference>
<dbReference type="PROSITE" id="PS51195">
    <property type="entry name" value="Q_MOTIF"/>
    <property type="match status" value="1"/>
</dbReference>
<dbReference type="GO" id="GO:0004386">
    <property type="term" value="F:helicase activity"/>
    <property type="evidence" value="ECO:0007669"/>
    <property type="project" value="UniProtKB-KW"/>
</dbReference>
<dbReference type="InterPro" id="IPR000629">
    <property type="entry name" value="RNA-helicase_DEAD-box_CS"/>
</dbReference>
<accession>A0ABR1L0P5</accession>
<sequence>MPSSRDSALDSESSRLDLQHNGVRKRRKLSPPVDSDSDQETQPKPAPVSSTSTLSRVKAKGTAPQQDLPDSIRQSQNHKENLSFASLNVSPWLVASLSAMAIKKPTGIQKGCIPEILKGRDCIGGSRTGSGKTVAFAVPILQKWSQDPVGVFAVVLTPTRELALQIYEQFNAIGGPQSLKTILVTGGADMRAQATALASRPHVVIATPGRLADHINQSGEDTIGGLRRVRFIVLDEADRLLSAGRGSMLPDVETCLSVLPPSAQRQTCLFTATVTPEVRALQEMPRAPSKPPVFVCEVDTEDLAVPTTLAQKYLSLPVTQKETYLHTLLLTPANADKSVIIFVNRTSTAQFLEHMLRLLDHRVASLHSGLPQSQRISNLARFRARAARILVATDVAARGLDIPSVEMVVNYDVPRDPDDYIHRVGRTARAGRSGESVTLVGQRDPELILAIEQRVGLKMVEYEEEGVNLETRMIRDSLKVVSEKKREAMLEIDEGRDVRGKRKRGMAKKAK</sequence>
<dbReference type="PANTHER" id="PTHR47959:SF24">
    <property type="entry name" value="ATP-DEPENDENT RNA HELICASE"/>
    <property type="match status" value="1"/>
</dbReference>
<dbReference type="SMART" id="SM00490">
    <property type="entry name" value="HELICc"/>
    <property type="match status" value="1"/>
</dbReference>
<dbReference type="PROSITE" id="PS51192">
    <property type="entry name" value="HELICASE_ATP_BIND_1"/>
    <property type="match status" value="1"/>
</dbReference>
<evidence type="ECO:0000256" key="1">
    <source>
        <dbReference type="ARBA" id="ARBA00004123"/>
    </source>
</evidence>
<proteinExistence type="inferred from homology"/>
<evidence type="ECO:0000256" key="4">
    <source>
        <dbReference type="ARBA" id="ARBA00022801"/>
    </source>
</evidence>
<comment type="similarity">
    <text evidence="10">Belongs to the DEAD box helicase family.</text>
</comment>
<dbReference type="SUPFAM" id="SSF52540">
    <property type="entry name" value="P-loop containing nucleoside triphosphate hydrolases"/>
    <property type="match status" value="1"/>
</dbReference>
<dbReference type="Gene3D" id="3.40.50.300">
    <property type="entry name" value="P-loop containing nucleotide triphosphate hydrolases"/>
    <property type="match status" value="2"/>
</dbReference>
<keyword evidence="16" id="KW-1185">Reference proteome</keyword>
<dbReference type="InterPro" id="IPR014014">
    <property type="entry name" value="RNA_helicase_DEAD_Q_motif"/>
</dbReference>
<dbReference type="InterPro" id="IPR014001">
    <property type="entry name" value="Helicase_ATP-bd"/>
</dbReference>